<dbReference type="Gene3D" id="3.40.50.10140">
    <property type="entry name" value="Toll/interleukin-1 receptor homology (TIR) domain"/>
    <property type="match status" value="1"/>
</dbReference>
<proteinExistence type="predicted"/>
<dbReference type="InterPro" id="IPR035897">
    <property type="entry name" value="Toll_tir_struct_dom_sf"/>
</dbReference>
<organism evidence="2 3">
    <name type="scientific">Magallana gigas</name>
    <name type="common">Pacific oyster</name>
    <name type="synonym">Crassostrea gigas</name>
    <dbReference type="NCBI Taxonomy" id="29159"/>
    <lineage>
        <taxon>Eukaryota</taxon>
        <taxon>Metazoa</taxon>
        <taxon>Spiralia</taxon>
        <taxon>Lophotrochozoa</taxon>
        <taxon>Mollusca</taxon>
        <taxon>Bivalvia</taxon>
        <taxon>Autobranchia</taxon>
        <taxon>Pteriomorphia</taxon>
        <taxon>Ostreida</taxon>
        <taxon>Ostreoidea</taxon>
        <taxon>Ostreidae</taxon>
        <taxon>Magallana</taxon>
    </lineage>
</organism>
<dbReference type="EnsemblMetazoa" id="G3811.1">
    <property type="protein sequence ID" value="G3811.1:cds"/>
    <property type="gene ID" value="G3811"/>
</dbReference>
<evidence type="ECO:0000313" key="3">
    <source>
        <dbReference type="Proteomes" id="UP000005408"/>
    </source>
</evidence>
<dbReference type="PANTHER" id="PTHR46270:SF2">
    <property type="entry name" value="TIR DOMAIN-CONTAINING PROTEIN"/>
    <property type="match status" value="1"/>
</dbReference>
<dbReference type="PROSITE" id="PS50104">
    <property type="entry name" value="TIR"/>
    <property type="match status" value="1"/>
</dbReference>
<dbReference type="Proteomes" id="UP000005408">
    <property type="component" value="Unassembled WGS sequence"/>
</dbReference>
<reference evidence="2" key="1">
    <citation type="submission" date="2022-08" db="UniProtKB">
        <authorList>
            <consortium name="EnsemblMetazoa"/>
        </authorList>
    </citation>
    <scope>IDENTIFICATION</scope>
    <source>
        <strain evidence="2">05x7-T-G4-1.051#20</strain>
    </source>
</reference>
<accession>A0A8W8MZZ5</accession>
<protein>
    <recommendedName>
        <fullName evidence="1">TIR domain-containing protein</fullName>
    </recommendedName>
</protein>
<dbReference type="GO" id="GO:0007165">
    <property type="term" value="P:signal transduction"/>
    <property type="evidence" value="ECO:0007669"/>
    <property type="project" value="InterPro"/>
</dbReference>
<dbReference type="Pfam" id="PF13676">
    <property type="entry name" value="TIR_2"/>
    <property type="match status" value="1"/>
</dbReference>
<dbReference type="InterPro" id="IPR000157">
    <property type="entry name" value="TIR_dom"/>
</dbReference>
<dbReference type="SUPFAM" id="SSF52200">
    <property type="entry name" value="Toll/Interleukin receptor TIR domain"/>
    <property type="match status" value="1"/>
</dbReference>
<keyword evidence="3" id="KW-1185">Reference proteome</keyword>
<dbReference type="AlphaFoldDB" id="A0A8W8MZZ5"/>
<evidence type="ECO:0000313" key="2">
    <source>
        <dbReference type="EnsemblMetazoa" id="G3811.1:cds"/>
    </source>
</evidence>
<dbReference type="PANTHER" id="PTHR46270">
    <property type="entry name" value="ARMADILLO-TYPE FOLD-RELATED"/>
    <property type="match status" value="1"/>
</dbReference>
<sequence length="125" mass="14085">MAGTGSSNTHDVMISYSWGSQKTVLKIRDKLEENGVTCWIDVEKMSGSIMEAMSAAVENCTVFLMCYSEKYSQSKNCQSDAEYAQKKQKIIIPCSMERGYHDPSGWLGIIIGGKLYFDFFWNVPI</sequence>
<evidence type="ECO:0000259" key="1">
    <source>
        <dbReference type="PROSITE" id="PS50104"/>
    </source>
</evidence>
<name>A0A8W8MZZ5_MAGGI</name>
<feature type="domain" description="TIR" evidence="1">
    <location>
        <begin position="8"/>
        <end position="125"/>
    </location>
</feature>